<evidence type="ECO:0000313" key="1">
    <source>
        <dbReference type="EMBL" id="KKM72938.1"/>
    </source>
</evidence>
<reference evidence="1" key="1">
    <citation type="journal article" date="2015" name="Nature">
        <title>Complex archaea that bridge the gap between prokaryotes and eukaryotes.</title>
        <authorList>
            <person name="Spang A."/>
            <person name="Saw J.H."/>
            <person name="Jorgensen S.L."/>
            <person name="Zaremba-Niedzwiedzka K."/>
            <person name="Martijn J."/>
            <person name="Lind A.E."/>
            <person name="van Eijk R."/>
            <person name="Schleper C."/>
            <person name="Guy L."/>
            <person name="Ettema T.J."/>
        </authorList>
    </citation>
    <scope>NUCLEOTIDE SEQUENCE</scope>
</reference>
<comment type="caution">
    <text evidence="1">The sequence shown here is derived from an EMBL/GenBank/DDBJ whole genome shotgun (WGS) entry which is preliminary data.</text>
</comment>
<organism evidence="1">
    <name type="scientific">marine sediment metagenome</name>
    <dbReference type="NCBI Taxonomy" id="412755"/>
    <lineage>
        <taxon>unclassified sequences</taxon>
        <taxon>metagenomes</taxon>
        <taxon>ecological metagenomes</taxon>
    </lineage>
</organism>
<dbReference type="AlphaFoldDB" id="A0A0F9JTC1"/>
<accession>A0A0F9JTC1</accession>
<gene>
    <name evidence="1" type="ORF">LCGC14_1415490</name>
</gene>
<proteinExistence type="predicted"/>
<name>A0A0F9JTC1_9ZZZZ</name>
<sequence length="398" mass="43342">MALTSALIKTRILSLLQDPSASIFKNATDGEIELEIADSSFGIARWVPYEPSSPDVFQIESRAGSATSDTSGALVDGTNAQFLSTDVDKVIYNTDTKKWGIVTAFVSASQLTLNKDLFPDGDEGYVMFNKGCVAQNQINIEDITDRYEIEDGDRVEHPIGIRRNIDVVEGNILTIGVEPSVLDDSSTADSAEPIVDVHVYFRKKHFISVMTDLSGIVDLVAGYSAGDTSMVIDDLTTGDIIKAGQLFTIAGTRGTYRVTTDVTVAASEAIVAFYPGLENDVDNDTVVTFKQSTLTPTLEPLFVRYVAAKLALSKPYIIIPESRSKARPHLTEGEFTINESNKGGPGTSADYLNYARAETALVEQMTLYSQLGQRMMAEVVNELGRLAISRPHEIFPRT</sequence>
<protein>
    <submittedName>
        <fullName evidence="1">Uncharacterized protein</fullName>
    </submittedName>
</protein>
<dbReference type="EMBL" id="LAZR01009382">
    <property type="protein sequence ID" value="KKM72938.1"/>
    <property type="molecule type" value="Genomic_DNA"/>
</dbReference>